<gene>
    <name evidence="3" type="ORF">KDB89_11365</name>
</gene>
<accession>A0ABX8SIQ4</accession>
<keyword evidence="3" id="KW-0067">ATP-binding</keyword>
<dbReference type="PANTHER" id="PTHR43566">
    <property type="entry name" value="CONSERVED PROTEIN"/>
    <property type="match status" value="1"/>
</dbReference>
<keyword evidence="3" id="KW-0547">Nucleotide-binding</keyword>
<organism evidence="3 4">
    <name type="scientific">Tessaracoccus palaemonis</name>
    <dbReference type="NCBI Taxonomy" id="2829499"/>
    <lineage>
        <taxon>Bacteria</taxon>
        <taxon>Bacillati</taxon>
        <taxon>Actinomycetota</taxon>
        <taxon>Actinomycetes</taxon>
        <taxon>Propionibacteriales</taxon>
        <taxon>Propionibacteriaceae</taxon>
        <taxon>Tessaracoccus</taxon>
    </lineage>
</organism>
<protein>
    <submittedName>
        <fullName evidence="3">ATP-binding protein</fullName>
    </submittedName>
</protein>
<dbReference type="InterPro" id="IPR025420">
    <property type="entry name" value="DUF4143"/>
</dbReference>
<dbReference type="InterPro" id="IPR041682">
    <property type="entry name" value="AAA_14"/>
</dbReference>
<evidence type="ECO:0000313" key="4">
    <source>
        <dbReference type="Proteomes" id="UP000824504"/>
    </source>
</evidence>
<dbReference type="GO" id="GO:0005524">
    <property type="term" value="F:ATP binding"/>
    <property type="evidence" value="ECO:0007669"/>
    <property type="project" value="UniProtKB-KW"/>
</dbReference>
<dbReference type="Pfam" id="PF13635">
    <property type="entry name" value="DUF4143"/>
    <property type="match status" value="1"/>
</dbReference>
<name>A0ABX8SIQ4_9ACTN</name>
<reference evidence="3 4" key="1">
    <citation type="submission" date="2021-07" db="EMBL/GenBank/DDBJ databases">
        <title>complete genome sequencing of Tessaracoccus sp.J1M15.</title>
        <authorList>
            <person name="Bae J.-W."/>
            <person name="Kim D.-y."/>
        </authorList>
    </citation>
    <scope>NUCLEOTIDE SEQUENCE [LARGE SCALE GENOMIC DNA]</scope>
    <source>
        <strain evidence="3 4">J1M15</strain>
    </source>
</reference>
<dbReference type="RefSeq" id="WP_219081118.1">
    <property type="nucleotide sequence ID" value="NZ_CP079216.1"/>
</dbReference>
<dbReference type="Pfam" id="PF13173">
    <property type="entry name" value="AAA_14"/>
    <property type="match status" value="1"/>
</dbReference>
<feature type="domain" description="DUF4143" evidence="2">
    <location>
        <begin position="206"/>
        <end position="374"/>
    </location>
</feature>
<keyword evidence="4" id="KW-1185">Reference proteome</keyword>
<sequence>MPYQRRIVDDLLDSVFIPGGLAAVALEGAKGVGKTATGTQRASTVLTLTAAGQREALAANPDLVVQVPTPVLIDEWQLEPAVWDRVRHAVDDDPTGGRFLLAGSAGVAPGVRVHSGAGRIVRLAMRPLAISERGLLEPRVSLAALLAGDVTEVEGTSEVSLDDYVDEIMRSGLPGIRDLPDRARRLQLDSYLSRIVEHELPENGAAVRRPAALRAWLAAYAAATSTDAGYATVLDAATPGEGDKPARQTADVYREHLTRIFVLDPVEAWIPAFAPLKRLTLAPKHHLVDPALAARLVGVGKQSLLRGVGHPLPGARAVTWLGALFESLVTQSVRVYAEAAGARVGHLRTKNTEHEIDLIVEGDDHQVVAIEVKLAGTVEAADVRHLNWLHGVLGERLAARVVVYPGRYAYRRSDGVFVVPLALLGP</sequence>
<evidence type="ECO:0000259" key="1">
    <source>
        <dbReference type="Pfam" id="PF13173"/>
    </source>
</evidence>
<evidence type="ECO:0000259" key="2">
    <source>
        <dbReference type="Pfam" id="PF13635"/>
    </source>
</evidence>
<dbReference type="PANTHER" id="PTHR43566:SF2">
    <property type="entry name" value="DUF4143 DOMAIN-CONTAINING PROTEIN"/>
    <property type="match status" value="1"/>
</dbReference>
<feature type="domain" description="AAA" evidence="1">
    <location>
        <begin position="23"/>
        <end position="132"/>
    </location>
</feature>
<dbReference type="Proteomes" id="UP000824504">
    <property type="component" value="Chromosome"/>
</dbReference>
<evidence type="ECO:0000313" key="3">
    <source>
        <dbReference type="EMBL" id="QXT62342.1"/>
    </source>
</evidence>
<proteinExistence type="predicted"/>
<dbReference type="EMBL" id="CP079216">
    <property type="protein sequence ID" value="QXT62342.1"/>
    <property type="molecule type" value="Genomic_DNA"/>
</dbReference>